<dbReference type="InterPro" id="IPR005821">
    <property type="entry name" value="Ion_trans_dom"/>
</dbReference>
<dbReference type="PANTHER" id="PTHR47143:SF1">
    <property type="entry name" value="ION_TRANS DOMAIN-CONTAINING PROTEIN"/>
    <property type="match status" value="1"/>
</dbReference>
<feature type="transmembrane region" description="Helical" evidence="13">
    <location>
        <begin position="992"/>
        <end position="1017"/>
    </location>
</feature>
<feature type="transmembrane region" description="Helical" evidence="13">
    <location>
        <begin position="919"/>
        <end position="941"/>
    </location>
</feature>
<keyword evidence="16" id="KW-1185">Reference proteome</keyword>
<feature type="repeat" description="ANK" evidence="12">
    <location>
        <begin position="335"/>
        <end position="367"/>
    </location>
</feature>
<feature type="repeat" description="ANK" evidence="12">
    <location>
        <begin position="269"/>
        <end position="301"/>
    </location>
</feature>
<feature type="repeat" description="ANK" evidence="12">
    <location>
        <begin position="128"/>
        <end position="160"/>
    </location>
</feature>
<dbReference type="InterPro" id="IPR036770">
    <property type="entry name" value="Ankyrin_rpt-contain_sf"/>
</dbReference>
<feature type="repeat" description="ANK" evidence="12">
    <location>
        <begin position="368"/>
        <end position="400"/>
    </location>
</feature>
<evidence type="ECO:0000256" key="12">
    <source>
        <dbReference type="PROSITE-ProRule" id="PRU00023"/>
    </source>
</evidence>
<gene>
    <name evidence="15" type="ORF">P5673_004309</name>
</gene>
<feature type="transmembrane region" description="Helical" evidence="13">
    <location>
        <begin position="734"/>
        <end position="755"/>
    </location>
</feature>
<comment type="caution">
    <text evidence="15">The sequence shown here is derived from an EMBL/GenBank/DDBJ whole genome shotgun (WGS) entry which is preliminary data.</text>
</comment>
<dbReference type="Pfam" id="PF00520">
    <property type="entry name" value="Ion_trans"/>
    <property type="match status" value="1"/>
</dbReference>
<keyword evidence="3" id="KW-0716">Sensory transduction</keyword>
<comment type="subcellular location">
    <subcellularLocation>
        <location evidence="1">Membrane</location>
        <topology evidence="1">Multi-pass membrane protein</topology>
    </subcellularLocation>
</comment>
<dbReference type="Pfam" id="PF12796">
    <property type="entry name" value="Ank_2"/>
    <property type="match status" value="4"/>
</dbReference>
<feature type="repeat" description="ANK" evidence="12">
    <location>
        <begin position="161"/>
        <end position="182"/>
    </location>
</feature>
<feature type="transmembrane region" description="Helical" evidence="13">
    <location>
        <begin position="878"/>
        <end position="899"/>
    </location>
</feature>
<feature type="repeat" description="ANK" evidence="12">
    <location>
        <begin position="302"/>
        <end position="334"/>
    </location>
</feature>
<proteinExistence type="predicted"/>
<evidence type="ECO:0000256" key="9">
    <source>
        <dbReference type="ARBA" id="ARBA00023136"/>
    </source>
</evidence>
<evidence type="ECO:0000256" key="6">
    <source>
        <dbReference type="ARBA" id="ARBA00022989"/>
    </source>
</evidence>
<keyword evidence="15" id="KW-0675">Receptor</keyword>
<accession>A0AAD9R0P5</accession>
<evidence type="ECO:0000256" key="11">
    <source>
        <dbReference type="ARBA" id="ARBA00023303"/>
    </source>
</evidence>
<dbReference type="PROSITE" id="PS50088">
    <property type="entry name" value="ANK_REPEAT"/>
    <property type="match status" value="10"/>
</dbReference>
<feature type="domain" description="Ion transport" evidence="14">
    <location>
        <begin position="807"/>
        <end position="1026"/>
    </location>
</feature>
<keyword evidence="7 12" id="KW-0040">ANK repeat</keyword>
<keyword evidence="11" id="KW-0407">Ion channel</keyword>
<evidence type="ECO:0000256" key="3">
    <source>
        <dbReference type="ARBA" id="ARBA00022606"/>
    </source>
</evidence>
<feature type="repeat" description="ANK" evidence="12">
    <location>
        <begin position="94"/>
        <end position="126"/>
    </location>
</feature>
<dbReference type="AlphaFoldDB" id="A0AAD9R0P5"/>
<evidence type="ECO:0000313" key="15">
    <source>
        <dbReference type="EMBL" id="KAK2570625.1"/>
    </source>
</evidence>
<evidence type="ECO:0000256" key="10">
    <source>
        <dbReference type="ARBA" id="ARBA00023180"/>
    </source>
</evidence>
<dbReference type="Gene3D" id="1.25.40.20">
    <property type="entry name" value="Ankyrin repeat-containing domain"/>
    <property type="match status" value="5"/>
</dbReference>
<evidence type="ECO:0000256" key="4">
    <source>
        <dbReference type="ARBA" id="ARBA00022692"/>
    </source>
</evidence>
<dbReference type="Gene3D" id="1.10.287.70">
    <property type="match status" value="1"/>
</dbReference>
<dbReference type="InterPro" id="IPR002110">
    <property type="entry name" value="Ankyrin_rpt"/>
</dbReference>
<dbReference type="SMART" id="SM00248">
    <property type="entry name" value="ANK"/>
    <property type="match status" value="16"/>
</dbReference>
<evidence type="ECO:0000256" key="7">
    <source>
        <dbReference type="ARBA" id="ARBA00023043"/>
    </source>
</evidence>
<dbReference type="EMBL" id="JARQWQ010000007">
    <property type="protein sequence ID" value="KAK2570625.1"/>
    <property type="molecule type" value="Genomic_DNA"/>
</dbReference>
<reference evidence="15" key="2">
    <citation type="journal article" date="2023" name="Science">
        <title>Genomic signatures of disease resistance in endangered staghorn corals.</title>
        <authorList>
            <person name="Vollmer S.V."/>
            <person name="Selwyn J.D."/>
            <person name="Despard B.A."/>
            <person name="Roesel C.L."/>
        </authorList>
    </citation>
    <scope>NUCLEOTIDE SEQUENCE</scope>
    <source>
        <strain evidence="15">K2</strain>
    </source>
</reference>
<dbReference type="SUPFAM" id="SSF48403">
    <property type="entry name" value="Ankyrin repeat"/>
    <property type="match status" value="2"/>
</dbReference>
<organism evidence="15 16">
    <name type="scientific">Acropora cervicornis</name>
    <name type="common">Staghorn coral</name>
    <dbReference type="NCBI Taxonomy" id="6130"/>
    <lineage>
        <taxon>Eukaryota</taxon>
        <taxon>Metazoa</taxon>
        <taxon>Cnidaria</taxon>
        <taxon>Anthozoa</taxon>
        <taxon>Hexacorallia</taxon>
        <taxon>Scleractinia</taxon>
        <taxon>Astrocoeniina</taxon>
        <taxon>Acroporidae</taxon>
        <taxon>Acropora</taxon>
    </lineage>
</organism>
<keyword evidence="4 13" id="KW-0812">Transmembrane</keyword>
<dbReference type="PRINTS" id="PR01415">
    <property type="entry name" value="ANKYRIN"/>
</dbReference>
<dbReference type="GO" id="GO:1902495">
    <property type="term" value="C:transmembrane transporter complex"/>
    <property type="evidence" value="ECO:0007669"/>
    <property type="project" value="TreeGrafter"/>
</dbReference>
<feature type="transmembrane region" description="Helical" evidence="13">
    <location>
        <begin position="847"/>
        <end position="866"/>
    </location>
</feature>
<dbReference type="Proteomes" id="UP001249851">
    <property type="component" value="Unassembled WGS sequence"/>
</dbReference>
<evidence type="ECO:0000256" key="2">
    <source>
        <dbReference type="ARBA" id="ARBA00022448"/>
    </source>
</evidence>
<evidence type="ECO:0000256" key="5">
    <source>
        <dbReference type="ARBA" id="ARBA00022737"/>
    </source>
</evidence>
<keyword evidence="8" id="KW-0406">Ion transport</keyword>
<evidence type="ECO:0000256" key="13">
    <source>
        <dbReference type="SAM" id="Phobius"/>
    </source>
</evidence>
<feature type="repeat" description="ANK" evidence="12">
    <location>
        <begin position="504"/>
        <end position="536"/>
    </location>
</feature>
<dbReference type="PROSITE" id="PS50297">
    <property type="entry name" value="ANK_REP_REGION"/>
    <property type="match status" value="9"/>
</dbReference>
<sequence length="1188" mass="134284">MANQDNLETYFLSPFSKERNGNIQRSDGHGKSYLSVSRERMTLEMSELGQAYALPSRTNGGLFEAVRDGSVHLVNDRLGNKKQSAKEINKLDQSGLSLLHQAARYNRRKVAETLLDHGACIDVRTKEEKLTPLQIASRFKCVETLKVLIKRGADPSLKSSNGSTALHFAARRGNDQITELLLGHAKVDVNAKDLSLMSPLHLACISGNADIVKMLLDKGADLRAKTNELMTPLHVSLFYGNTDVTALILRTVSQVGENVKELIGEGDSHRNTILHLAAGTNDPRTAEVCLQNGADIDARNSGNETPLHVATVKGNLQMVQLLVKKGACVSAKNAEHKTILHRAAVFNRDDIISFLLDNGVPVDTPDAHHITPFLDAVAAGQTKCAQLLLRRGADFKACDINMKNCVHMAIENEHLETLTMLLEEKFLERNLYSPDVYERVPLHYASMVKDVRIMDTLLSKHTKFTFHDETQQTPLHLAAQYGMFAHVEALARRVASGLNERDDQGRTALHNAVINGHRKVCFTLLKLGADAGCTDNDGWTPLMWASKLGFEKSCQELLAKASCLDSVNMEGDTALHIACRHGRVNIVRLLLDNGASLTLCNTQSLTCLECAVQVGNGDVAMTMVKHSRWREIMEHKDKYGHSPMKLLIEHFPESAELLMDRCVKRCEMTGSNDPNFSITYDFHLLDPGPDDPAFALGRRFFAPSVMVKSQRKKLLMHPLTQVLLTQKWSTFGRFIYYFNFLSYLIFVMSYSAFIVTERQKLNFTGNYRYQQETNSWECYEDAYNYSSEDDYFNCYPVSSIYAGQTHYSANISYIVFVFAVIHLLKEILQIIIQGFRYFTEISNLLEWLLYGTAFTFLIPYVMPDSITNNMFRRMSDPYFLWLVGVTSIFCCYANLVLFLRRFRLFGIYVTMFVEVTKTVIKVLLVFLVLIIGFTIVFFVLFKEQHAFTNPGRAFVKVMVMMIGEIEFDDTFIQTIGKKSDTSRAPLNLFPSVSFVFLAFFLLLMSIILMNLLVGLAVGDIDSVQHNASLKKLAMQVEFVAEIEQSYPRFLTRRLYRPTLVFRPNRPSRWKRFKAKLGIRHSSKLDFGLPVEEGDSNLDDYNHVKKQLDKTKKRIKTLVNVIDAQNTLLRRLARKIDPVGEMDSHSLEEVRPIIEEGQDVVISDFLDGQLPQQTEKNTASRTGDEITVC</sequence>
<dbReference type="PANTHER" id="PTHR47143">
    <property type="entry name" value="TRANSIENT RECEPTOR POTENTIAL CATION CHANNEL PROTEIN PAINLESS"/>
    <property type="match status" value="1"/>
</dbReference>
<keyword evidence="2" id="KW-0813">Transport</keyword>
<feature type="repeat" description="ANK" evidence="12">
    <location>
        <begin position="195"/>
        <end position="227"/>
    </location>
</feature>
<evidence type="ECO:0000256" key="1">
    <source>
        <dbReference type="ARBA" id="ARBA00004141"/>
    </source>
</evidence>
<keyword evidence="6 13" id="KW-1133">Transmembrane helix</keyword>
<name>A0AAD9R0P5_ACRCE</name>
<dbReference type="Pfam" id="PF00023">
    <property type="entry name" value="Ank"/>
    <property type="match status" value="1"/>
</dbReference>
<keyword evidence="5" id="KW-0677">Repeat</keyword>
<evidence type="ECO:0000313" key="16">
    <source>
        <dbReference type="Proteomes" id="UP001249851"/>
    </source>
</evidence>
<dbReference type="InterPro" id="IPR052076">
    <property type="entry name" value="TRP_cation_channel"/>
</dbReference>
<dbReference type="GO" id="GO:0005216">
    <property type="term" value="F:monoatomic ion channel activity"/>
    <property type="evidence" value="ECO:0007669"/>
    <property type="project" value="InterPro"/>
</dbReference>
<feature type="repeat" description="ANK" evidence="12">
    <location>
        <begin position="570"/>
        <end position="602"/>
    </location>
</feature>
<keyword evidence="9 13" id="KW-0472">Membrane</keyword>
<evidence type="ECO:0000256" key="8">
    <source>
        <dbReference type="ARBA" id="ARBA00023065"/>
    </source>
</evidence>
<protein>
    <submittedName>
        <fullName evidence="15">Transient receptor potential cation channel subfamily A member 1</fullName>
    </submittedName>
</protein>
<evidence type="ECO:0000259" key="14">
    <source>
        <dbReference type="Pfam" id="PF00520"/>
    </source>
</evidence>
<keyword evidence="10" id="KW-0325">Glycoprotein</keyword>
<reference evidence="15" key="1">
    <citation type="journal article" date="2023" name="G3 (Bethesda)">
        <title>Whole genome assembly and annotation of the endangered Caribbean coral Acropora cervicornis.</title>
        <authorList>
            <person name="Selwyn J.D."/>
            <person name="Vollmer S.V."/>
        </authorList>
    </citation>
    <scope>NUCLEOTIDE SEQUENCE</scope>
    <source>
        <strain evidence="15">K2</strain>
    </source>
</reference>